<comment type="caution">
    <text evidence="4">The sequence shown here is derived from an EMBL/GenBank/DDBJ whole genome shotgun (WGS) entry which is preliminary data.</text>
</comment>
<dbReference type="InterPro" id="IPR032710">
    <property type="entry name" value="NTF2-like_dom_sf"/>
</dbReference>
<accession>A0ABT1X1M3</accession>
<evidence type="ECO:0000256" key="1">
    <source>
        <dbReference type="ARBA" id="ARBA00009570"/>
    </source>
</evidence>
<dbReference type="CDD" id="cd00667">
    <property type="entry name" value="ring_hydroxylating_dioxygenases_beta"/>
    <property type="match status" value="1"/>
</dbReference>
<keyword evidence="2" id="KW-0560">Oxidoreductase</keyword>
<evidence type="ECO:0000259" key="3">
    <source>
        <dbReference type="Pfam" id="PF13577"/>
    </source>
</evidence>
<dbReference type="Pfam" id="PF13577">
    <property type="entry name" value="SnoaL_4"/>
    <property type="match status" value="1"/>
</dbReference>
<reference evidence="4 5" key="1">
    <citation type="submission" date="2022-06" db="EMBL/GenBank/DDBJ databases">
        <title>Roseomonas CN29.</title>
        <authorList>
            <person name="Cheng Y."/>
            <person name="He X."/>
        </authorList>
    </citation>
    <scope>NUCLEOTIDE SEQUENCE [LARGE SCALE GENOMIC DNA]</scope>
    <source>
        <strain evidence="4 5">CN29</strain>
    </source>
</reference>
<keyword evidence="4" id="KW-0223">Dioxygenase</keyword>
<dbReference type="EMBL" id="JANJOU010000004">
    <property type="protein sequence ID" value="MCR0981998.1"/>
    <property type="molecule type" value="Genomic_DNA"/>
</dbReference>
<evidence type="ECO:0000256" key="2">
    <source>
        <dbReference type="ARBA" id="ARBA00023002"/>
    </source>
</evidence>
<comment type="similarity">
    <text evidence="1">Belongs to the bacterial ring-hydroxylating dioxygenase beta subunit family.</text>
</comment>
<dbReference type="InterPro" id="IPR037401">
    <property type="entry name" value="SnoaL-like"/>
</dbReference>
<dbReference type="Proteomes" id="UP001524642">
    <property type="component" value="Unassembled WGS sequence"/>
</dbReference>
<dbReference type="SUPFAM" id="SSF54427">
    <property type="entry name" value="NTF2-like"/>
    <property type="match status" value="1"/>
</dbReference>
<dbReference type="Gene3D" id="3.10.450.50">
    <property type="match status" value="1"/>
</dbReference>
<sequence length="157" mass="18329">MREDLMLRLELMDLQDRYVAAIDNDRIEEWPGFFTEDCLYEIVSRENEEAGLPAPLIHCDSAGMLRDRVLSLRHANIYEKPAYRHMLSGMEWREEGEGYAVSTGYVVVNTSIEGESTIYQAGRYLDRVVRTEQGLRFREKRCIYDTLRVQTLLAFPI</sequence>
<dbReference type="InterPro" id="IPR017640">
    <property type="entry name" value="Anthranilate_1-2-diOase_ssu"/>
</dbReference>
<dbReference type="GO" id="GO:0051213">
    <property type="term" value="F:dioxygenase activity"/>
    <property type="evidence" value="ECO:0007669"/>
    <property type="project" value="UniProtKB-KW"/>
</dbReference>
<organism evidence="4 5">
    <name type="scientific">Roseomonas populi</name>
    <dbReference type="NCBI Taxonomy" id="3121582"/>
    <lineage>
        <taxon>Bacteria</taxon>
        <taxon>Pseudomonadati</taxon>
        <taxon>Pseudomonadota</taxon>
        <taxon>Alphaproteobacteria</taxon>
        <taxon>Acetobacterales</taxon>
        <taxon>Roseomonadaceae</taxon>
        <taxon>Roseomonas</taxon>
    </lineage>
</organism>
<gene>
    <name evidence="4" type="ORF">NRP21_08055</name>
</gene>
<dbReference type="NCBIfam" id="NF041685">
    <property type="entry name" value="ant_diox_AndAd"/>
    <property type="match status" value="1"/>
</dbReference>
<dbReference type="InterPro" id="IPR000391">
    <property type="entry name" value="Rng_hydr_dOase-bsu"/>
</dbReference>
<proteinExistence type="inferred from homology"/>
<protein>
    <submittedName>
        <fullName evidence="4">Aromatic-ring-hydroxylating dioxygenase subunit beta</fullName>
    </submittedName>
</protein>
<evidence type="ECO:0000313" key="5">
    <source>
        <dbReference type="Proteomes" id="UP001524642"/>
    </source>
</evidence>
<feature type="domain" description="SnoaL-like" evidence="3">
    <location>
        <begin position="5"/>
        <end position="139"/>
    </location>
</feature>
<keyword evidence="5" id="KW-1185">Reference proteome</keyword>
<name>A0ABT1X1M3_9PROT</name>
<dbReference type="RefSeq" id="WP_257715666.1">
    <property type="nucleotide sequence ID" value="NZ_JANJOU010000004.1"/>
</dbReference>
<evidence type="ECO:0000313" key="4">
    <source>
        <dbReference type="EMBL" id="MCR0981998.1"/>
    </source>
</evidence>